<dbReference type="SUPFAM" id="SSF51556">
    <property type="entry name" value="Metallo-dependent hydrolases"/>
    <property type="match status" value="1"/>
</dbReference>
<evidence type="ECO:0000256" key="1">
    <source>
        <dbReference type="ARBA" id="ARBA00009275"/>
    </source>
</evidence>
<gene>
    <name evidence="2" type="ORF">RRG08_039117</name>
</gene>
<evidence type="ECO:0000313" key="3">
    <source>
        <dbReference type="Proteomes" id="UP001283361"/>
    </source>
</evidence>
<comment type="similarity">
    <text evidence="1">Belongs to the metallo-dependent hydrolases superfamily. TatD-type hydrolase family.</text>
</comment>
<organism evidence="2 3">
    <name type="scientific">Elysia crispata</name>
    <name type="common">lettuce slug</name>
    <dbReference type="NCBI Taxonomy" id="231223"/>
    <lineage>
        <taxon>Eukaryota</taxon>
        <taxon>Metazoa</taxon>
        <taxon>Spiralia</taxon>
        <taxon>Lophotrochozoa</taxon>
        <taxon>Mollusca</taxon>
        <taxon>Gastropoda</taxon>
        <taxon>Heterobranchia</taxon>
        <taxon>Euthyneura</taxon>
        <taxon>Panpulmonata</taxon>
        <taxon>Sacoglossa</taxon>
        <taxon>Placobranchoidea</taxon>
        <taxon>Plakobranchidae</taxon>
        <taxon>Elysia</taxon>
    </lineage>
</organism>
<dbReference type="AlphaFoldDB" id="A0AAE1A3L5"/>
<accession>A0AAE1A3L5</accession>
<evidence type="ECO:0000313" key="2">
    <source>
        <dbReference type="EMBL" id="KAK3779637.1"/>
    </source>
</evidence>
<protein>
    <submittedName>
        <fullName evidence="2">Uncharacterized protein</fullName>
    </submittedName>
</protein>
<dbReference type="PANTHER" id="PTHR46363:SF1">
    <property type="entry name" value="DEOXYRIBONUCLEASE TATDN2-RELATED"/>
    <property type="match status" value="1"/>
</dbReference>
<dbReference type="PANTHER" id="PTHR46363">
    <property type="entry name" value="DEOXYRIBONUCLEASE TATDN2-RELATED"/>
    <property type="match status" value="1"/>
</dbReference>
<keyword evidence="3" id="KW-1185">Reference proteome</keyword>
<sequence length="80" mass="9245">MAQKYLEKEQPIQLHCFSCEPGVFAAWRKVFPQVYASISGMVARYNPRQKQGLREIPLDRLLLETDSPYLPIVGKVNRSH</sequence>
<dbReference type="GO" id="GO:0016788">
    <property type="term" value="F:hydrolase activity, acting on ester bonds"/>
    <property type="evidence" value="ECO:0007669"/>
    <property type="project" value="InterPro"/>
</dbReference>
<comment type="caution">
    <text evidence="2">The sequence shown here is derived from an EMBL/GenBank/DDBJ whole genome shotgun (WGS) entry which is preliminary data.</text>
</comment>
<dbReference type="InterPro" id="IPR001130">
    <property type="entry name" value="TatD-like"/>
</dbReference>
<dbReference type="Proteomes" id="UP001283361">
    <property type="component" value="Unassembled WGS sequence"/>
</dbReference>
<reference evidence="2" key="1">
    <citation type="journal article" date="2023" name="G3 (Bethesda)">
        <title>A reference genome for the long-term kleptoplast-retaining sea slug Elysia crispata morphotype clarki.</title>
        <authorList>
            <person name="Eastman K.E."/>
            <person name="Pendleton A.L."/>
            <person name="Shaikh M.A."/>
            <person name="Suttiyut T."/>
            <person name="Ogas R."/>
            <person name="Tomko P."/>
            <person name="Gavelis G."/>
            <person name="Widhalm J.R."/>
            <person name="Wisecaver J.H."/>
        </authorList>
    </citation>
    <scope>NUCLEOTIDE SEQUENCE</scope>
    <source>
        <strain evidence="2">ECLA1</strain>
    </source>
</reference>
<dbReference type="Gene3D" id="3.20.20.140">
    <property type="entry name" value="Metal-dependent hydrolases"/>
    <property type="match status" value="1"/>
</dbReference>
<dbReference type="EMBL" id="JAWDGP010002820">
    <property type="protein sequence ID" value="KAK3779637.1"/>
    <property type="molecule type" value="Genomic_DNA"/>
</dbReference>
<dbReference type="InterPro" id="IPR032466">
    <property type="entry name" value="Metal_Hydrolase"/>
</dbReference>
<name>A0AAE1A3L5_9GAST</name>
<feature type="non-terminal residue" evidence="2">
    <location>
        <position position="80"/>
    </location>
</feature>
<proteinExistence type="inferred from homology"/>
<dbReference type="Pfam" id="PF01026">
    <property type="entry name" value="TatD_DNase"/>
    <property type="match status" value="1"/>
</dbReference>